<dbReference type="NCBIfam" id="TIGR00525">
    <property type="entry name" value="folB"/>
    <property type="match status" value="1"/>
</dbReference>
<dbReference type="PANTHER" id="PTHR42844">
    <property type="entry name" value="DIHYDRONEOPTERIN ALDOLASE 1-RELATED"/>
    <property type="match status" value="1"/>
</dbReference>
<accession>A0ABV2A7V0</accession>
<dbReference type="Proteomes" id="UP001465331">
    <property type="component" value="Unassembled WGS sequence"/>
</dbReference>
<dbReference type="SMART" id="SM00905">
    <property type="entry name" value="FolB"/>
    <property type="match status" value="1"/>
</dbReference>
<comment type="function">
    <text evidence="6">Catalyzes the conversion of 7,8-dihydroneopterin to 6-hydroxymethyl-7,8-dihydropterin.</text>
</comment>
<gene>
    <name evidence="8" type="primary">folB</name>
    <name evidence="8" type="ORF">ABSH63_04415</name>
</gene>
<comment type="caution">
    <text evidence="8">The sequence shown here is derived from an EMBL/GenBank/DDBJ whole genome shotgun (WGS) entry which is preliminary data.</text>
</comment>
<comment type="catalytic activity">
    <reaction evidence="1 6">
        <text>7,8-dihydroneopterin = 6-hydroxymethyl-7,8-dihydropterin + glycolaldehyde</text>
        <dbReference type="Rhea" id="RHEA:10540"/>
        <dbReference type="ChEBI" id="CHEBI:17001"/>
        <dbReference type="ChEBI" id="CHEBI:17071"/>
        <dbReference type="ChEBI" id="CHEBI:44841"/>
        <dbReference type="EC" id="4.1.2.25"/>
    </reaction>
</comment>
<evidence type="ECO:0000256" key="3">
    <source>
        <dbReference type="ARBA" id="ARBA00005708"/>
    </source>
</evidence>
<reference evidence="8 9" key="1">
    <citation type="submission" date="2024-06" db="EMBL/GenBank/DDBJ databases">
        <authorList>
            <person name="Li Z."/>
            <person name="Jiang Y."/>
        </authorList>
    </citation>
    <scope>NUCLEOTIDE SEQUENCE [LARGE SCALE GENOMIC DNA]</scope>
    <source>
        <strain evidence="8 9">HSW-8</strain>
    </source>
</reference>
<evidence type="ECO:0000256" key="1">
    <source>
        <dbReference type="ARBA" id="ARBA00001353"/>
    </source>
</evidence>
<evidence type="ECO:0000256" key="5">
    <source>
        <dbReference type="ARBA" id="ARBA00023239"/>
    </source>
</evidence>
<sequence>MDTIFIRGLRVDAIIGVHAWERRLERALVFDLELGTDIRDAASSDQIRDAIDYAAVVETVTRLAQTLQPALLETLAEGIARRLFEDFPIRRLRLVIDKPGAVPDVKQIGVAIERLREDYAACG</sequence>
<evidence type="ECO:0000259" key="7">
    <source>
        <dbReference type="SMART" id="SM00905"/>
    </source>
</evidence>
<dbReference type="Gene3D" id="3.30.1130.10">
    <property type="match status" value="1"/>
</dbReference>
<dbReference type="SUPFAM" id="SSF55620">
    <property type="entry name" value="Tetrahydrobiopterin biosynthesis enzymes-like"/>
    <property type="match status" value="1"/>
</dbReference>
<comment type="pathway">
    <text evidence="2 6">Cofactor biosynthesis; tetrahydrofolate biosynthesis; 2-amino-4-hydroxy-6-hydroxymethyl-7,8-dihydropteridine diphosphate from 7,8-dihydroneopterin triphosphate: step 3/4.</text>
</comment>
<dbReference type="EMBL" id="JBEPIJ010000003">
    <property type="protein sequence ID" value="MES0873258.1"/>
    <property type="molecule type" value="Genomic_DNA"/>
</dbReference>
<dbReference type="PANTHER" id="PTHR42844:SF1">
    <property type="entry name" value="DIHYDRONEOPTERIN ALDOLASE 1-RELATED"/>
    <property type="match status" value="1"/>
</dbReference>
<proteinExistence type="inferred from homology"/>
<evidence type="ECO:0000256" key="2">
    <source>
        <dbReference type="ARBA" id="ARBA00005013"/>
    </source>
</evidence>
<feature type="domain" description="Dihydroneopterin aldolase/epimerase" evidence="7">
    <location>
        <begin position="4"/>
        <end position="114"/>
    </location>
</feature>
<keyword evidence="9" id="KW-1185">Reference proteome</keyword>
<dbReference type="EC" id="4.1.2.25" evidence="6"/>
<organism evidence="8 9">
    <name type="scientific">Sinimarinibacterium thermocellulolyticum</name>
    <dbReference type="NCBI Taxonomy" id="3170016"/>
    <lineage>
        <taxon>Bacteria</taxon>
        <taxon>Pseudomonadati</taxon>
        <taxon>Pseudomonadota</taxon>
        <taxon>Gammaproteobacteria</taxon>
        <taxon>Nevskiales</taxon>
        <taxon>Nevskiaceae</taxon>
        <taxon>Sinimarinibacterium</taxon>
    </lineage>
</organism>
<dbReference type="InterPro" id="IPR006157">
    <property type="entry name" value="FolB_dom"/>
</dbReference>
<dbReference type="InterPro" id="IPR006156">
    <property type="entry name" value="Dihydroneopterin_aldolase"/>
</dbReference>
<evidence type="ECO:0000313" key="9">
    <source>
        <dbReference type="Proteomes" id="UP001465331"/>
    </source>
</evidence>
<protein>
    <recommendedName>
        <fullName evidence="6">7,8-dihydroneopterin aldolase</fullName>
        <ecNumber evidence="6">4.1.2.25</ecNumber>
    </recommendedName>
</protein>
<keyword evidence="5 6" id="KW-0456">Lyase</keyword>
<comment type="similarity">
    <text evidence="3 6">Belongs to the DHNA family.</text>
</comment>
<dbReference type="Pfam" id="PF02152">
    <property type="entry name" value="FolB"/>
    <property type="match status" value="1"/>
</dbReference>
<keyword evidence="4 6" id="KW-0289">Folate biosynthesis</keyword>
<name>A0ABV2A7V0_9GAMM</name>
<dbReference type="CDD" id="cd00534">
    <property type="entry name" value="DHNA_DHNTPE"/>
    <property type="match status" value="1"/>
</dbReference>
<evidence type="ECO:0000256" key="6">
    <source>
        <dbReference type="RuleBase" id="RU362079"/>
    </source>
</evidence>
<evidence type="ECO:0000256" key="4">
    <source>
        <dbReference type="ARBA" id="ARBA00022909"/>
    </source>
</evidence>
<dbReference type="NCBIfam" id="TIGR00526">
    <property type="entry name" value="folB_dom"/>
    <property type="match status" value="1"/>
</dbReference>
<dbReference type="RefSeq" id="WP_352887794.1">
    <property type="nucleotide sequence ID" value="NZ_JBEPIJ010000003.1"/>
</dbReference>
<evidence type="ECO:0000313" key="8">
    <source>
        <dbReference type="EMBL" id="MES0873258.1"/>
    </source>
</evidence>
<dbReference type="InterPro" id="IPR043133">
    <property type="entry name" value="GTP-CH-I_C/QueF"/>
</dbReference>
<dbReference type="GO" id="GO:0004150">
    <property type="term" value="F:dihydroneopterin aldolase activity"/>
    <property type="evidence" value="ECO:0007669"/>
    <property type="project" value="UniProtKB-EC"/>
</dbReference>